<dbReference type="AlphaFoldDB" id="A0A9Q9XYA4"/>
<sequence length="237" mass="26450">MEPIITGDLRIVLLGMTGAGKSATGNTILGRDEFKVDFNPESVTQQSEKKETRKGRRIISIIDTPGLQDSKRKESEVQAEIKKCMDMSSPGPNVFLLVIRLDEKYTEEKMNTVKWIQENFGEEAARFTIVLFTHADSLGKKSLKDQIKDSPDLRQLIISCGGRYHAVNNEDKINQAQVNELLLKTDKMVLRNEGKPYTNAMFCKAQARRNWWKAAEAAIAVVVVAVVALVAAEGNLI</sequence>
<dbReference type="CDD" id="cd01852">
    <property type="entry name" value="AIG1"/>
    <property type="match status" value="1"/>
</dbReference>
<evidence type="ECO:0000256" key="3">
    <source>
        <dbReference type="ARBA" id="ARBA00023134"/>
    </source>
</evidence>
<feature type="transmembrane region" description="Helical" evidence="4">
    <location>
        <begin position="211"/>
        <end position="232"/>
    </location>
</feature>
<dbReference type="KEGG" id="ccar:122143670"/>
<dbReference type="PANTHER" id="PTHR10903:SF188">
    <property type="entry name" value="GTPASE IMAP FAMILY MEMBER 2-LIKE-RELATED"/>
    <property type="match status" value="1"/>
</dbReference>
<organism evidence="6">
    <name type="scientific">Cyprinus carpio</name>
    <name type="common">Common carp</name>
    <dbReference type="NCBI Taxonomy" id="7962"/>
    <lineage>
        <taxon>Eukaryota</taxon>
        <taxon>Metazoa</taxon>
        <taxon>Chordata</taxon>
        <taxon>Craniata</taxon>
        <taxon>Vertebrata</taxon>
        <taxon>Euteleostomi</taxon>
        <taxon>Actinopterygii</taxon>
        <taxon>Neopterygii</taxon>
        <taxon>Teleostei</taxon>
        <taxon>Ostariophysi</taxon>
        <taxon>Cypriniformes</taxon>
        <taxon>Cyprinidae</taxon>
        <taxon>Cyprininae</taxon>
        <taxon>Cyprinus</taxon>
    </lineage>
</organism>
<gene>
    <name evidence="6" type="primary">LOC122143670</name>
</gene>
<evidence type="ECO:0000259" key="5">
    <source>
        <dbReference type="PROSITE" id="PS51720"/>
    </source>
</evidence>
<dbReference type="OrthoDB" id="8954335at2759"/>
<keyword evidence="2" id="KW-0547">Nucleotide-binding</keyword>
<dbReference type="Proteomes" id="UP001155660">
    <property type="component" value="Unplaced"/>
</dbReference>
<keyword evidence="4" id="KW-0472">Membrane</keyword>
<protein>
    <submittedName>
        <fullName evidence="6">GTPase IMAP family member 9-like</fullName>
    </submittedName>
</protein>
<feature type="domain" description="AIG1-type G" evidence="5">
    <location>
        <begin position="6"/>
        <end position="206"/>
    </location>
</feature>
<reference evidence="6" key="1">
    <citation type="submission" date="2025-08" db="UniProtKB">
        <authorList>
            <consortium name="RefSeq"/>
        </authorList>
    </citation>
    <scope>IDENTIFICATION</scope>
    <source>
        <tissue evidence="6">Muscle</tissue>
    </source>
</reference>
<evidence type="ECO:0000313" key="6">
    <source>
        <dbReference type="RefSeq" id="XP_042610171.1"/>
    </source>
</evidence>
<evidence type="ECO:0000256" key="1">
    <source>
        <dbReference type="ARBA" id="ARBA00008535"/>
    </source>
</evidence>
<comment type="similarity">
    <text evidence="1">Belongs to the TRAFAC class TrmE-Era-EngA-EngB-Septin-like GTPase superfamily. AIG1/Toc34/Toc159-like paraseptin GTPase family. IAN subfamily.</text>
</comment>
<keyword evidence="4" id="KW-1133">Transmembrane helix</keyword>
<dbReference type="GeneID" id="122143670"/>
<dbReference type="InterPro" id="IPR006703">
    <property type="entry name" value="G_AIG1"/>
</dbReference>
<dbReference type="PANTHER" id="PTHR10903">
    <property type="entry name" value="GTPASE, IMAP FAMILY MEMBER-RELATED"/>
    <property type="match status" value="1"/>
</dbReference>
<proteinExistence type="inferred from homology"/>
<evidence type="ECO:0000256" key="2">
    <source>
        <dbReference type="ARBA" id="ARBA00022741"/>
    </source>
</evidence>
<evidence type="ECO:0000256" key="4">
    <source>
        <dbReference type="SAM" id="Phobius"/>
    </source>
</evidence>
<dbReference type="InterPro" id="IPR045058">
    <property type="entry name" value="GIMA/IAN/Toc"/>
</dbReference>
<dbReference type="GO" id="GO:0005525">
    <property type="term" value="F:GTP binding"/>
    <property type="evidence" value="ECO:0007669"/>
    <property type="project" value="UniProtKB-KW"/>
</dbReference>
<name>A0A9Q9XYA4_CYPCA</name>
<keyword evidence="4" id="KW-0812">Transmembrane</keyword>
<keyword evidence="3" id="KW-0342">GTP-binding</keyword>
<dbReference type="RefSeq" id="XP_042610171.1">
    <property type="nucleotide sequence ID" value="XM_042754237.1"/>
</dbReference>
<dbReference type="FunFam" id="3.40.50.300:FF:000366">
    <property type="entry name" value="GTPase, IMAP family member 2"/>
    <property type="match status" value="1"/>
</dbReference>
<dbReference type="Pfam" id="PF04548">
    <property type="entry name" value="AIG1"/>
    <property type="match status" value="1"/>
</dbReference>
<accession>A0A9Q9XYA4</accession>
<dbReference type="PROSITE" id="PS51720">
    <property type="entry name" value="G_AIG1"/>
    <property type="match status" value="1"/>
</dbReference>